<proteinExistence type="predicted"/>
<sequence>MQIKQEDKELDIFVGTKIGSFKHVKYHTNVTKNNKKCIENLVDIKSLQKHEGITCMEWGNKEQTEILIGKQNQEIQQYTTDGLFPRSYTADFGKGHVVGLGAATGGSCPLCLAESSRYGARRTRF</sequence>
<dbReference type="Proteomes" id="UP001064048">
    <property type="component" value="Chromosome 26"/>
</dbReference>
<keyword evidence="2" id="KW-1185">Reference proteome</keyword>
<evidence type="ECO:0000313" key="2">
    <source>
        <dbReference type="Proteomes" id="UP001064048"/>
    </source>
</evidence>
<name>A0ACC0JT65_CHOFU</name>
<gene>
    <name evidence="1" type="ORF">MSG28_014826</name>
</gene>
<dbReference type="EMBL" id="CM046126">
    <property type="protein sequence ID" value="KAI8427228.1"/>
    <property type="molecule type" value="Genomic_DNA"/>
</dbReference>
<organism evidence="1 2">
    <name type="scientific">Choristoneura fumiferana</name>
    <name type="common">Spruce budworm moth</name>
    <name type="synonym">Archips fumiferana</name>
    <dbReference type="NCBI Taxonomy" id="7141"/>
    <lineage>
        <taxon>Eukaryota</taxon>
        <taxon>Metazoa</taxon>
        <taxon>Ecdysozoa</taxon>
        <taxon>Arthropoda</taxon>
        <taxon>Hexapoda</taxon>
        <taxon>Insecta</taxon>
        <taxon>Pterygota</taxon>
        <taxon>Neoptera</taxon>
        <taxon>Endopterygota</taxon>
        <taxon>Lepidoptera</taxon>
        <taxon>Glossata</taxon>
        <taxon>Ditrysia</taxon>
        <taxon>Tortricoidea</taxon>
        <taxon>Tortricidae</taxon>
        <taxon>Tortricinae</taxon>
        <taxon>Choristoneura</taxon>
    </lineage>
</organism>
<protein>
    <submittedName>
        <fullName evidence="1">Uncharacterized protein</fullName>
    </submittedName>
</protein>
<comment type="caution">
    <text evidence="1">The sequence shown here is derived from an EMBL/GenBank/DDBJ whole genome shotgun (WGS) entry which is preliminary data.</text>
</comment>
<reference evidence="1 2" key="1">
    <citation type="journal article" date="2022" name="Genome Biol. Evol.">
        <title>The Spruce Budworm Genome: Reconstructing the Evolutionary History of Antifreeze Proteins.</title>
        <authorList>
            <person name="Beliveau C."/>
            <person name="Gagne P."/>
            <person name="Picq S."/>
            <person name="Vernygora O."/>
            <person name="Keeling C.I."/>
            <person name="Pinkney K."/>
            <person name="Doucet D."/>
            <person name="Wen F."/>
            <person name="Johnston J.S."/>
            <person name="Maaroufi H."/>
            <person name="Boyle B."/>
            <person name="Laroche J."/>
            <person name="Dewar K."/>
            <person name="Juretic N."/>
            <person name="Blackburn G."/>
            <person name="Nisole A."/>
            <person name="Brunet B."/>
            <person name="Brandao M."/>
            <person name="Lumley L."/>
            <person name="Duan J."/>
            <person name="Quan G."/>
            <person name="Lucarotti C.J."/>
            <person name="Roe A.D."/>
            <person name="Sperling F.A.H."/>
            <person name="Levesque R.C."/>
            <person name="Cusson M."/>
        </authorList>
    </citation>
    <scope>NUCLEOTIDE SEQUENCE [LARGE SCALE GENOMIC DNA]</scope>
    <source>
        <tissue evidence="1">Whole insects</tissue>
    </source>
</reference>
<evidence type="ECO:0000313" key="1">
    <source>
        <dbReference type="EMBL" id="KAI8427228.1"/>
    </source>
</evidence>
<accession>A0ACC0JT65</accession>